<feature type="region of interest" description="Disordered" evidence="3">
    <location>
        <begin position="1435"/>
        <end position="1496"/>
    </location>
</feature>
<keyword evidence="1" id="KW-0479">Metal-binding</keyword>
<feature type="region of interest" description="Disordered" evidence="3">
    <location>
        <begin position="1563"/>
        <end position="1591"/>
    </location>
</feature>
<feature type="signal peptide" evidence="4">
    <location>
        <begin position="1"/>
        <end position="19"/>
    </location>
</feature>
<dbReference type="PANTHER" id="PTHR45872">
    <property type="entry name" value="RHO GUANINE NUCLEOTIDE EXCHANGE FACTOR 2, ISOFORM D"/>
    <property type="match status" value="1"/>
</dbReference>
<dbReference type="PROSITE" id="PS50010">
    <property type="entry name" value="DH_2"/>
    <property type="match status" value="1"/>
</dbReference>
<feature type="compositionally biased region" description="Acidic residues" evidence="3">
    <location>
        <begin position="375"/>
        <end position="386"/>
    </location>
</feature>
<feature type="compositionally biased region" description="Low complexity" evidence="3">
    <location>
        <begin position="1637"/>
        <end position="1650"/>
    </location>
</feature>
<evidence type="ECO:0000256" key="2">
    <source>
        <dbReference type="ARBA" id="ARBA00022833"/>
    </source>
</evidence>
<dbReference type="GO" id="GO:0046872">
    <property type="term" value="F:metal ion binding"/>
    <property type="evidence" value="ECO:0007669"/>
    <property type="project" value="UniProtKB-KW"/>
</dbReference>
<feature type="compositionally biased region" description="Low complexity" evidence="3">
    <location>
        <begin position="756"/>
        <end position="795"/>
    </location>
</feature>
<feature type="compositionally biased region" description="Gly residues" evidence="3">
    <location>
        <begin position="170"/>
        <end position="180"/>
    </location>
</feature>
<dbReference type="PROSITE" id="PS50081">
    <property type="entry name" value="ZF_DAG_PE_2"/>
    <property type="match status" value="1"/>
</dbReference>
<feature type="compositionally biased region" description="Gly residues" evidence="3">
    <location>
        <begin position="1667"/>
        <end position="1678"/>
    </location>
</feature>
<dbReference type="GO" id="GO:0007186">
    <property type="term" value="P:G protein-coupled receptor signaling pathway"/>
    <property type="evidence" value="ECO:0007669"/>
    <property type="project" value="TreeGrafter"/>
</dbReference>
<evidence type="ECO:0000256" key="4">
    <source>
        <dbReference type="SAM" id="SignalP"/>
    </source>
</evidence>
<evidence type="ECO:0000313" key="8">
    <source>
        <dbReference type="EMBL" id="PAA91426.1"/>
    </source>
</evidence>
<feature type="region of interest" description="Disordered" evidence="3">
    <location>
        <begin position="165"/>
        <end position="203"/>
    </location>
</feature>
<keyword evidence="2" id="KW-0862">Zinc</keyword>
<protein>
    <recommendedName>
        <fullName evidence="10">PDZ domain-containing protein</fullName>
    </recommendedName>
</protein>
<dbReference type="CDD" id="cd00029">
    <property type="entry name" value="C1"/>
    <property type="match status" value="1"/>
</dbReference>
<feature type="chain" id="PRO_5012944335" description="PDZ domain-containing protein" evidence="4">
    <location>
        <begin position="20"/>
        <end position="1687"/>
    </location>
</feature>
<dbReference type="InterPro" id="IPR044926">
    <property type="entry name" value="RGS_subdomain_2"/>
</dbReference>
<keyword evidence="9" id="KW-1185">Reference proteome</keyword>
<dbReference type="GO" id="GO:0005737">
    <property type="term" value="C:cytoplasm"/>
    <property type="evidence" value="ECO:0007669"/>
    <property type="project" value="TreeGrafter"/>
</dbReference>
<name>A0A267GZH0_9PLAT</name>
<feature type="compositionally biased region" description="Low complexity" evidence="3">
    <location>
        <begin position="1481"/>
        <end position="1496"/>
    </location>
</feature>
<dbReference type="InterPro" id="IPR035899">
    <property type="entry name" value="DBL_dom_sf"/>
</dbReference>
<evidence type="ECO:0000259" key="5">
    <source>
        <dbReference type="PROSITE" id="PS50010"/>
    </source>
</evidence>
<feature type="domain" description="DH" evidence="5">
    <location>
        <begin position="916"/>
        <end position="1128"/>
    </location>
</feature>
<feature type="compositionally biased region" description="Polar residues" evidence="3">
    <location>
        <begin position="191"/>
        <end position="203"/>
    </location>
</feature>
<dbReference type="PANTHER" id="PTHR45872:SF4">
    <property type="entry name" value="RHO GUANINE NUCLEOTIDE EXCHANGE FACTOR 1"/>
    <property type="match status" value="1"/>
</dbReference>
<dbReference type="Pfam" id="PF00595">
    <property type="entry name" value="PDZ"/>
    <property type="match status" value="1"/>
</dbReference>
<feature type="compositionally biased region" description="Pro residues" evidence="3">
    <location>
        <begin position="745"/>
        <end position="755"/>
    </location>
</feature>
<keyword evidence="4" id="KW-0732">Signal</keyword>
<evidence type="ECO:0000256" key="3">
    <source>
        <dbReference type="SAM" id="MobiDB-lite"/>
    </source>
</evidence>
<dbReference type="OrthoDB" id="2272012at2759"/>
<feature type="region of interest" description="Disordered" evidence="3">
    <location>
        <begin position="1224"/>
        <end position="1262"/>
    </location>
</feature>
<dbReference type="SUPFAM" id="SSF57889">
    <property type="entry name" value="Cysteine-rich domain"/>
    <property type="match status" value="1"/>
</dbReference>
<dbReference type="InterPro" id="IPR036034">
    <property type="entry name" value="PDZ_sf"/>
</dbReference>
<feature type="region of interest" description="Disordered" evidence="3">
    <location>
        <begin position="1604"/>
        <end position="1687"/>
    </location>
</feature>
<dbReference type="InterPro" id="IPR001478">
    <property type="entry name" value="PDZ"/>
</dbReference>
<dbReference type="InterPro" id="IPR046349">
    <property type="entry name" value="C1-like_sf"/>
</dbReference>
<evidence type="ECO:0000256" key="1">
    <source>
        <dbReference type="ARBA" id="ARBA00022723"/>
    </source>
</evidence>
<feature type="compositionally biased region" description="Low complexity" evidence="3">
    <location>
        <begin position="1396"/>
        <end position="1409"/>
    </location>
</feature>
<sequence>CSTTQWKFLLLTNLAMPLGLEIGAKEILISKDEKGYGLHVHGQNPVTIKNVAKDGPAYRAGARIGDQIIKVNGEHVGSASHEKVVRMIKDQKFVRLVVRPCSECPDSPCSSEASIPPAVPVRHRSNASSVVVDAAVAGAAPPKLPSRSISDGLLKLAAEQVATGQSGAPAVGGGSGGSGGKSTNEIKRRSTTPSSSCDAESSEFKSVQQHGEDIMKKMAIEAYQDVLKSVKLCSGSGDNQHQSTIDWTETEKLFARLRTLLDRCCPRPAGFCPVELALEFANAAQLPLLPPAAVAALKASAVGAPAVSSATPTRIDLHFEPGMSTDTGSPVSTPRSPMPLVVTAAVDIDDAASLASSADKRIPREPTGLRASQSDECDDDEEEPDIDISSFMSCDPNFNRETPDSQSMEKALETLKTYLSGYVRMKQFKPAMLVFLHSLLAKKEAKWYKPLNFVLFDWIADDWRRREFPPKQAKRTAYALYATYLHRDAPLNLQASLQATDPELGLPRLELADSVRGLTELFTKQPTDAQVERISTRLNDLQDRLAPLGDILVRSIGQEVLAKRRDGFVSDILPAIDSLREDLSEEKQQLFLNKSRPIMQAHLQFLASASFGGDLEAGCLATVLEHVFHLRPGDTAANDFWPAAVLNCPRQSRGGAGRRSSATFEKRGPHLLRLVELDRLHPCSACGRLLAGPGPQGYVCTVGDCEVAAHKSCMDKVKPISCTTSKLSILARSLSSSRESMPPGSQKPPQPPPHAQHPSQHPASSQAMSSSLDSDGLLRQQQQQNLRRQSQQSSDPASAIQVVDLPEADSIATAAALGRQSRSPSLQPLSPANGELSATPSAAAADSESDQAKDESSQQARTQPPQPLAPSDHVSGHPDIRSVQVDFHAYIMDMDLNGRLAELRKTYDKDFDRLKEYQLALHEMVFSSMSHLRALTILQQLFVQHWPAAYKETLNQLGLHFVPDCIALYKSLLASLRGPSLEEFRISACLLEQFGERLLAWYTADDHVFEFKRLSLSFGFAKTATKRKTSNINEDDIILKLISLRRDNQDFNGFFSRAEAHPVMNKRRFVDLYSVNMQQTMRMVTLLDAAVKKAKKAKSACSFAAKDAENLEACLSIAKDISDYSNNIGVKLKELSRQLVLSKSFSNFWEKSMMDESQVHRFRNQISHLHTCRLYLTREVHMPGLDNYRLRLFVFTEFLLVISESDENRTTKYQLLKHLGPSMSLASQQQHQQQQQQLQQQQPQSLPLPQTPAPSEQPAPGHASLIAVSCPPIIPMESVVHIFDTDTENRRKLDQIGGGSSSRARCAEFRIIIEQTLDNSGRVKPLMLEFRVSQDRPRMPFLANEASSPASEFAECIRKLAPRLSSRLDRHSSMAGSSTDLTRGPAVSAVSAVASAPAATSAATPAASTEATERHRRANSHAGMAIAAAAVAAEPPLPEQQQQEQELDEQQQPAARPEVEESSDSSSRIADTEAAPESDEPAAASAVSPVSGVQQSVENFQRQSELMREQRACLTQIVAEEPSTWAAAAGSYYSADLPPPTPVAGDEVSADVATLKRALQAVNSAKDSRFNSSSSGGNANRGDASPDDNNAVVFGFRLSNLSSSLTAPDGSDISGSQTPPPSDFVVVERRAQINPRDASCGSSGSSGDSSGEAENDGEDDEDSTEEGGSGSGSSGDGADGSSQQRAS</sequence>
<dbReference type="Proteomes" id="UP000215902">
    <property type="component" value="Unassembled WGS sequence"/>
</dbReference>
<feature type="region of interest" description="Disordered" evidence="3">
    <location>
        <begin position="356"/>
        <end position="406"/>
    </location>
</feature>
<feature type="domain" description="Phorbol-ester/DAG-type" evidence="6">
    <location>
        <begin position="669"/>
        <end position="722"/>
    </location>
</feature>
<proteinExistence type="predicted"/>
<gene>
    <name evidence="8" type="ORF">BOX15_Mlig000325g5</name>
</gene>
<dbReference type="GO" id="GO:0001664">
    <property type="term" value="F:G protein-coupled receptor binding"/>
    <property type="evidence" value="ECO:0007669"/>
    <property type="project" value="TreeGrafter"/>
</dbReference>
<dbReference type="SMART" id="SM00228">
    <property type="entry name" value="PDZ"/>
    <property type="match status" value="1"/>
</dbReference>
<feature type="compositionally biased region" description="Low complexity" evidence="3">
    <location>
        <begin position="819"/>
        <end position="846"/>
    </location>
</feature>
<evidence type="ECO:0000259" key="7">
    <source>
        <dbReference type="PROSITE" id="PS50106"/>
    </source>
</evidence>
<comment type="caution">
    <text evidence="8">The sequence shown here is derived from an EMBL/GenBank/DDBJ whole genome shotgun (WGS) entry which is preliminary data.</text>
</comment>
<dbReference type="EMBL" id="NIVC01000087">
    <property type="protein sequence ID" value="PAA91426.1"/>
    <property type="molecule type" value="Genomic_DNA"/>
</dbReference>
<dbReference type="Gene3D" id="2.30.42.10">
    <property type="match status" value="1"/>
</dbReference>
<feature type="non-terminal residue" evidence="8">
    <location>
        <position position="1"/>
    </location>
</feature>
<feature type="compositionally biased region" description="Acidic residues" evidence="3">
    <location>
        <begin position="1651"/>
        <end position="1665"/>
    </location>
</feature>
<dbReference type="SUPFAM" id="SSF48065">
    <property type="entry name" value="DBL homology domain (DH-domain)"/>
    <property type="match status" value="1"/>
</dbReference>
<accession>A0A267GZH0</accession>
<evidence type="ECO:0000313" key="9">
    <source>
        <dbReference type="Proteomes" id="UP000215902"/>
    </source>
</evidence>
<organism evidence="8 9">
    <name type="scientific">Macrostomum lignano</name>
    <dbReference type="NCBI Taxonomy" id="282301"/>
    <lineage>
        <taxon>Eukaryota</taxon>
        <taxon>Metazoa</taxon>
        <taxon>Spiralia</taxon>
        <taxon>Lophotrochozoa</taxon>
        <taxon>Platyhelminthes</taxon>
        <taxon>Rhabditophora</taxon>
        <taxon>Macrostomorpha</taxon>
        <taxon>Macrostomida</taxon>
        <taxon>Macrostomidae</taxon>
        <taxon>Macrostomum</taxon>
    </lineage>
</organism>
<dbReference type="GO" id="GO:0005085">
    <property type="term" value="F:guanyl-nucleotide exchange factor activity"/>
    <property type="evidence" value="ECO:0007669"/>
    <property type="project" value="InterPro"/>
</dbReference>
<feature type="region of interest" description="Disordered" evidence="3">
    <location>
        <begin position="733"/>
        <end position="798"/>
    </location>
</feature>
<feature type="region of interest" description="Disordered" evidence="3">
    <location>
        <begin position="1396"/>
        <end position="1420"/>
    </location>
</feature>
<reference evidence="8 9" key="1">
    <citation type="submission" date="2017-06" db="EMBL/GenBank/DDBJ databases">
        <title>A platform for efficient transgenesis in Macrostomum lignano, a flatworm model organism for stem cell research.</title>
        <authorList>
            <person name="Berezikov E."/>
        </authorList>
    </citation>
    <scope>NUCLEOTIDE SEQUENCE [LARGE SCALE GENOMIC DNA]</scope>
    <source>
        <strain evidence="8">DV1</strain>
        <tissue evidence="8">Whole organism</tissue>
    </source>
</reference>
<feature type="compositionally biased region" description="Low complexity" evidence="3">
    <location>
        <begin position="733"/>
        <end position="744"/>
    </location>
</feature>
<dbReference type="Gene3D" id="1.20.900.10">
    <property type="entry name" value="Dbl homology (DH) domain"/>
    <property type="match status" value="1"/>
</dbReference>
<dbReference type="STRING" id="282301.A0A267GZH0"/>
<dbReference type="Gene3D" id="1.10.167.10">
    <property type="entry name" value="Regulator of G-protein Signalling 4, domain 2"/>
    <property type="match status" value="1"/>
</dbReference>
<feature type="compositionally biased region" description="Low complexity" evidence="3">
    <location>
        <begin position="1228"/>
        <end position="1248"/>
    </location>
</feature>
<dbReference type="SUPFAM" id="SSF50156">
    <property type="entry name" value="PDZ domain-like"/>
    <property type="match status" value="1"/>
</dbReference>
<feature type="compositionally biased region" description="Low complexity" evidence="3">
    <location>
        <begin position="1570"/>
        <end position="1583"/>
    </location>
</feature>
<feature type="region of interest" description="Disordered" evidence="3">
    <location>
        <begin position="817"/>
        <end position="878"/>
    </location>
</feature>
<dbReference type="InterPro" id="IPR000219">
    <property type="entry name" value="DH_dom"/>
</dbReference>
<evidence type="ECO:0008006" key="10">
    <source>
        <dbReference type="Google" id="ProtNLM"/>
    </source>
</evidence>
<feature type="domain" description="PDZ" evidence="7">
    <location>
        <begin position="26"/>
        <end position="90"/>
    </location>
</feature>
<dbReference type="PROSITE" id="PS50106">
    <property type="entry name" value="PDZ"/>
    <property type="match status" value="1"/>
</dbReference>
<feature type="compositionally biased region" description="Low complexity" evidence="3">
    <location>
        <begin position="1435"/>
        <end position="1455"/>
    </location>
</feature>
<evidence type="ECO:0000259" key="6">
    <source>
        <dbReference type="PROSITE" id="PS50081"/>
    </source>
</evidence>
<dbReference type="InterPro" id="IPR002219">
    <property type="entry name" value="PKC_DAG/PE"/>
</dbReference>
<dbReference type="Gene3D" id="3.30.60.20">
    <property type="match status" value="1"/>
</dbReference>